<dbReference type="Proteomes" id="UP000001025">
    <property type="component" value="Chromosome"/>
</dbReference>
<accession>Q7UHA0</accession>
<dbReference type="EC" id="2.7.13.3" evidence="2"/>
<evidence type="ECO:0000256" key="7">
    <source>
        <dbReference type="ARBA" id="ARBA00022840"/>
    </source>
</evidence>
<dbReference type="SUPFAM" id="SSF47384">
    <property type="entry name" value="Homodimeric domain of signal transducing histidine kinase"/>
    <property type="match status" value="1"/>
</dbReference>
<evidence type="ECO:0000256" key="8">
    <source>
        <dbReference type="ARBA" id="ARBA00023012"/>
    </source>
</evidence>
<dbReference type="InterPro" id="IPR036097">
    <property type="entry name" value="HisK_dim/P_sf"/>
</dbReference>
<dbReference type="KEGG" id="rba:RB4759"/>
<keyword evidence="11" id="KW-0175">Coiled coil</keyword>
<dbReference type="OrthoDB" id="236031at2"/>
<dbReference type="InterPro" id="IPR013767">
    <property type="entry name" value="PAS_fold"/>
</dbReference>
<dbReference type="Gene3D" id="3.30.450.20">
    <property type="entry name" value="PAS domain"/>
    <property type="match status" value="1"/>
</dbReference>
<dbReference type="CDD" id="cd00082">
    <property type="entry name" value="HisKA"/>
    <property type="match status" value="1"/>
</dbReference>
<feature type="domain" description="Histidine kinase" evidence="12">
    <location>
        <begin position="210"/>
        <end position="415"/>
    </location>
</feature>
<keyword evidence="7" id="KW-0067">ATP-binding</keyword>
<dbReference type="Gene3D" id="1.10.287.130">
    <property type="match status" value="1"/>
</dbReference>
<evidence type="ECO:0000256" key="11">
    <source>
        <dbReference type="SAM" id="Coils"/>
    </source>
</evidence>
<dbReference type="InParanoid" id="Q7UHA0"/>
<evidence type="ECO:0000313" key="15">
    <source>
        <dbReference type="EMBL" id="CAD78076.1"/>
    </source>
</evidence>
<feature type="domain" description="PAC" evidence="14">
    <location>
        <begin position="122"/>
        <end position="172"/>
    </location>
</feature>
<dbReference type="CDD" id="cd00130">
    <property type="entry name" value="PAS"/>
    <property type="match status" value="1"/>
</dbReference>
<dbReference type="HOGENOM" id="CLU_000445_89_2_0"/>
<feature type="coiled-coil region" evidence="11">
    <location>
        <begin position="156"/>
        <end position="194"/>
    </location>
</feature>
<dbReference type="InterPro" id="IPR000014">
    <property type="entry name" value="PAS"/>
</dbReference>
<keyword evidence="4" id="KW-0808">Transferase</keyword>
<dbReference type="PATRIC" id="fig|243090.15.peg.2247"/>
<comment type="catalytic activity">
    <reaction evidence="1">
        <text>ATP + protein L-histidine = ADP + protein N-phospho-L-histidine.</text>
        <dbReference type="EC" id="2.7.13.3"/>
    </reaction>
</comment>
<dbReference type="SUPFAM" id="SSF55785">
    <property type="entry name" value="PYP-like sensor domain (PAS domain)"/>
    <property type="match status" value="1"/>
</dbReference>
<dbReference type="STRING" id="243090.RB4759"/>
<dbReference type="FunFam" id="3.30.450.20:FF:000060">
    <property type="entry name" value="Sensor protein FixL"/>
    <property type="match status" value="1"/>
</dbReference>
<keyword evidence="6" id="KW-0418">Kinase</keyword>
<dbReference type="InterPro" id="IPR003594">
    <property type="entry name" value="HATPase_dom"/>
</dbReference>
<evidence type="ECO:0000259" key="13">
    <source>
        <dbReference type="PROSITE" id="PS50112"/>
    </source>
</evidence>
<dbReference type="Pfam" id="PF00512">
    <property type="entry name" value="HisKA"/>
    <property type="match status" value="1"/>
</dbReference>
<dbReference type="InterPro" id="IPR000700">
    <property type="entry name" value="PAS-assoc_C"/>
</dbReference>
<evidence type="ECO:0000259" key="12">
    <source>
        <dbReference type="PROSITE" id="PS50109"/>
    </source>
</evidence>
<dbReference type="PANTHER" id="PTHR43065">
    <property type="entry name" value="SENSOR HISTIDINE KINASE"/>
    <property type="match status" value="1"/>
</dbReference>
<evidence type="ECO:0000256" key="4">
    <source>
        <dbReference type="ARBA" id="ARBA00022679"/>
    </source>
</evidence>
<sequence>MTATFASLNRIILAHAFSFNWASMTVLSTTTVPGSAKRSMHDDEQLAILASVLRTAVDAIIIIDQRGTIESANIATERMFGFSPGEMIGQNVKMLMPSPDHEQHDGYLERYQKTGERHIIGIGREVTGKRKDGSLFPLHLGVSEVETDQRKLFTGILRDISELKAAEAELKQLNATLDQRVKAQAAELQQAQLELVEKEKFATLGRISGGIAHEIRNPLNAIKTSAYYLLNAQTPSPAKTQEHLTRIDRQVTVIDSAVTALSDLARLPEPQASEIDLKAMITGILRETKLPGNVTVQQHFTEELPRIWADEKQLPIVFKNLLRNARDAMPDGGSLILSARVDEPFVVVTVRDSGIGMPPEIAQRVAEPFFSTKARGMGLGMAITTAILEKNQCKMRLESEPGRGTSFDISIPIAGQSR</sequence>
<dbReference type="GO" id="GO:0007165">
    <property type="term" value="P:signal transduction"/>
    <property type="evidence" value="ECO:0000318"/>
    <property type="project" value="GO_Central"/>
</dbReference>
<comment type="function">
    <text evidence="9">Putative oxygen sensor; modulates the activity of FixJ, a transcriptional activator of nitrogen fixation fixK gene. FixL probably acts as a kinase that phosphorylates FixJ.</text>
</comment>
<proteinExistence type="predicted"/>
<keyword evidence="16" id="KW-1185">Reference proteome</keyword>
<dbReference type="AlphaFoldDB" id="Q7UHA0"/>
<evidence type="ECO:0000256" key="5">
    <source>
        <dbReference type="ARBA" id="ARBA00022741"/>
    </source>
</evidence>
<dbReference type="Pfam" id="PF00989">
    <property type="entry name" value="PAS"/>
    <property type="match status" value="1"/>
</dbReference>
<feature type="domain" description="PAS" evidence="13">
    <location>
        <begin position="45"/>
        <end position="115"/>
    </location>
</feature>
<dbReference type="SMART" id="SM00388">
    <property type="entry name" value="HisKA"/>
    <property type="match status" value="1"/>
</dbReference>
<dbReference type="SMART" id="SM00091">
    <property type="entry name" value="PAS"/>
    <property type="match status" value="1"/>
</dbReference>
<evidence type="ECO:0000256" key="6">
    <source>
        <dbReference type="ARBA" id="ARBA00022777"/>
    </source>
</evidence>
<dbReference type="PANTHER" id="PTHR43065:SF10">
    <property type="entry name" value="PEROXIDE STRESS-ACTIVATED HISTIDINE KINASE MAK3"/>
    <property type="match status" value="1"/>
</dbReference>
<keyword evidence="8" id="KW-0902">Two-component regulatory system</keyword>
<dbReference type="EMBL" id="BX294141">
    <property type="protein sequence ID" value="CAD78076.1"/>
    <property type="molecule type" value="Genomic_DNA"/>
</dbReference>
<gene>
    <name evidence="15" type="ordered locus">RB4759</name>
</gene>
<evidence type="ECO:0000256" key="10">
    <source>
        <dbReference type="ARBA" id="ARBA00070616"/>
    </source>
</evidence>
<dbReference type="InterPro" id="IPR035965">
    <property type="entry name" value="PAS-like_dom_sf"/>
</dbReference>
<reference evidence="15 16" key="1">
    <citation type="journal article" date="2003" name="Proc. Natl. Acad. Sci. U.S.A.">
        <title>Complete genome sequence of the marine planctomycete Pirellula sp. strain 1.</title>
        <authorList>
            <person name="Gloeckner F.O."/>
            <person name="Kube M."/>
            <person name="Bauer M."/>
            <person name="Teeling H."/>
            <person name="Lombardot T."/>
            <person name="Ludwig W."/>
            <person name="Gade D."/>
            <person name="Beck A."/>
            <person name="Borzym K."/>
            <person name="Heitmann K."/>
            <person name="Rabus R."/>
            <person name="Schlesner H."/>
            <person name="Amann R."/>
            <person name="Reinhardt R."/>
        </authorList>
    </citation>
    <scope>NUCLEOTIDE SEQUENCE [LARGE SCALE GENOMIC DNA]</scope>
    <source>
        <strain evidence="16">DSM 10527 / NCIMB 13988 / SH1</strain>
    </source>
</reference>
<dbReference type="InterPro" id="IPR004358">
    <property type="entry name" value="Sig_transdc_His_kin-like_C"/>
</dbReference>
<evidence type="ECO:0000256" key="9">
    <source>
        <dbReference type="ARBA" id="ARBA00059827"/>
    </source>
</evidence>
<dbReference type="InterPro" id="IPR005467">
    <property type="entry name" value="His_kinase_dom"/>
</dbReference>
<dbReference type="Gene3D" id="3.30.565.10">
    <property type="entry name" value="Histidine kinase-like ATPase, C-terminal domain"/>
    <property type="match status" value="1"/>
</dbReference>
<dbReference type="Pfam" id="PF02518">
    <property type="entry name" value="HATPase_c"/>
    <property type="match status" value="1"/>
</dbReference>
<dbReference type="InterPro" id="IPR003661">
    <property type="entry name" value="HisK_dim/P_dom"/>
</dbReference>
<dbReference type="PROSITE" id="PS50109">
    <property type="entry name" value="HIS_KIN"/>
    <property type="match status" value="1"/>
</dbReference>
<evidence type="ECO:0000256" key="3">
    <source>
        <dbReference type="ARBA" id="ARBA00022553"/>
    </source>
</evidence>
<evidence type="ECO:0000256" key="1">
    <source>
        <dbReference type="ARBA" id="ARBA00000085"/>
    </source>
</evidence>
<dbReference type="GO" id="GO:0006355">
    <property type="term" value="P:regulation of DNA-templated transcription"/>
    <property type="evidence" value="ECO:0007669"/>
    <property type="project" value="InterPro"/>
</dbReference>
<evidence type="ECO:0000313" key="16">
    <source>
        <dbReference type="Proteomes" id="UP000001025"/>
    </source>
</evidence>
<keyword evidence="5" id="KW-0547">Nucleotide-binding</keyword>
<organism evidence="15 16">
    <name type="scientific">Rhodopirellula baltica (strain DSM 10527 / NCIMB 13988 / SH1)</name>
    <dbReference type="NCBI Taxonomy" id="243090"/>
    <lineage>
        <taxon>Bacteria</taxon>
        <taxon>Pseudomonadati</taxon>
        <taxon>Planctomycetota</taxon>
        <taxon>Planctomycetia</taxon>
        <taxon>Pirellulales</taxon>
        <taxon>Pirellulaceae</taxon>
        <taxon>Rhodopirellula</taxon>
    </lineage>
</organism>
<dbReference type="PROSITE" id="PS50113">
    <property type="entry name" value="PAC"/>
    <property type="match status" value="1"/>
</dbReference>
<dbReference type="PROSITE" id="PS50112">
    <property type="entry name" value="PAS"/>
    <property type="match status" value="1"/>
</dbReference>
<protein>
    <recommendedName>
        <fullName evidence="10">Sensor protein FixL</fullName>
        <ecNumber evidence="2">2.7.13.3</ecNumber>
    </recommendedName>
</protein>
<dbReference type="SMART" id="SM00387">
    <property type="entry name" value="HATPase_c"/>
    <property type="match status" value="1"/>
</dbReference>
<name>Q7UHA0_RHOBA</name>
<dbReference type="eggNOG" id="COG4191">
    <property type="taxonomic scope" value="Bacteria"/>
</dbReference>
<dbReference type="PRINTS" id="PR00344">
    <property type="entry name" value="BCTRLSENSOR"/>
</dbReference>
<dbReference type="EnsemblBacteria" id="CAD78076">
    <property type="protein sequence ID" value="CAD78076"/>
    <property type="gene ID" value="RB4759"/>
</dbReference>
<dbReference type="NCBIfam" id="TIGR00229">
    <property type="entry name" value="sensory_box"/>
    <property type="match status" value="1"/>
</dbReference>
<dbReference type="SUPFAM" id="SSF55874">
    <property type="entry name" value="ATPase domain of HSP90 chaperone/DNA topoisomerase II/histidine kinase"/>
    <property type="match status" value="1"/>
</dbReference>
<dbReference type="InterPro" id="IPR036890">
    <property type="entry name" value="HATPase_C_sf"/>
</dbReference>
<evidence type="ECO:0000256" key="2">
    <source>
        <dbReference type="ARBA" id="ARBA00012438"/>
    </source>
</evidence>
<keyword evidence="3" id="KW-0597">Phosphoprotein</keyword>
<dbReference type="GO" id="GO:0000155">
    <property type="term" value="F:phosphorelay sensor kinase activity"/>
    <property type="evidence" value="ECO:0000318"/>
    <property type="project" value="GO_Central"/>
</dbReference>
<dbReference type="GO" id="GO:0005524">
    <property type="term" value="F:ATP binding"/>
    <property type="evidence" value="ECO:0007669"/>
    <property type="project" value="UniProtKB-KW"/>
</dbReference>
<evidence type="ECO:0000259" key="14">
    <source>
        <dbReference type="PROSITE" id="PS50113"/>
    </source>
</evidence>